<gene>
    <name evidence="1" type="ORF">A9C19_18270</name>
</gene>
<dbReference type="AlphaFoldDB" id="A0A1L3MW04"/>
<reference evidence="1 2" key="1">
    <citation type="journal article" date="2016" name="Sci. Rep.">
        <title>Complete genome sequence and transcriptomic analysis of a novel marine strain Bacillus weihaiensis reveals the mechanism of brown algae degradation.</title>
        <authorList>
            <person name="Zhu Y."/>
            <person name="Chen P."/>
            <person name="Bao Y."/>
            <person name="Men Y."/>
            <person name="Zeng Y."/>
            <person name="Yang J."/>
            <person name="Sun J."/>
            <person name="Sun Y."/>
        </authorList>
    </citation>
    <scope>NUCLEOTIDE SEQUENCE [LARGE SCALE GENOMIC DNA]</scope>
    <source>
        <strain evidence="1 2">Alg07</strain>
    </source>
</reference>
<sequence length="143" mass="16365">MKKTLFFLSLLIVFVFSMVYNGFGKVDHVQVSIEESTAFSKEEINEAVVAVKKKFKDFIGCTLTHIWYIEDKSMKITDDYMKYGNGSVNGVQQENVIVLLSSFKVGSSGGDGSLEPHSTYTDWNWIVVRDDHSDKWRVDDWGY</sequence>
<protein>
    <submittedName>
        <fullName evidence="1">DUF4829 domain-containing protein</fullName>
    </submittedName>
</protein>
<dbReference type="KEGG" id="bwh:A9C19_18270"/>
<keyword evidence="2" id="KW-1185">Reference proteome</keyword>
<name>A0A1L3MW04_9BACI</name>
<evidence type="ECO:0000313" key="1">
    <source>
        <dbReference type="EMBL" id="APH06514.1"/>
    </source>
</evidence>
<dbReference type="RefSeq" id="WP_072581314.1">
    <property type="nucleotide sequence ID" value="NZ_CP016020.1"/>
</dbReference>
<accession>A0A1L3MW04</accession>
<organism evidence="1 2">
    <name type="scientific">Bacillus weihaiensis</name>
    <dbReference type="NCBI Taxonomy" id="1547283"/>
    <lineage>
        <taxon>Bacteria</taxon>
        <taxon>Bacillati</taxon>
        <taxon>Bacillota</taxon>
        <taxon>Bacilli</taxon>
        <taxon>Bacillales</taxon>
        <taxon>Bacillaceae</taxon>
        <taxon>Bacillus</taxon>
    </lineage>
</organism>
<dbReference type="STRING" id="1547283.A9C19_18270"/>
<dbReference type="EMBL" id="CP016020">
    <property type="protein sequence ID" value="APH06514.1"/>
    <property type="molecule type" value="Genomic_DNA"/>
</dbReference>
<evidence type="ECO:0000313" key="2">
    <source>
        <dbReference type="Proteomes" id="UP000181936"/>
    </source>
</evidence>
<proteinExistence type="predicted"/>
<dbReference type="Proteomes" id="UP000181936">
    <property type="component" value="Chromosome"/>
</dbReference>